<feature type="transmembrane region" description="Helical" evidence="7">
    <location>
        <begin position="123"/>
        <end position="140"/>
    </location>
</feature>
<evidence type="ECO:0000256" key="7">
    <source>
        <dbReference type="SAM" id="Phobius"/>
    </source>
</evidence>
<proteinExistence type="predicted"/>
<feature type="transmembrane region" description="Helical" evidence="7">
    <location>
        <begin position="182"/>
        <end position="204"/>
    </location>
</feature>
<feature type="compositionally biased region" description="Polar residues" evidence="6">
    <location>
        <begin position="438"/>
        <end position="449"/>
    </location>
</feature>
<comment type="subcellular location">
    <subcellularLocation>
        <location evidence="1">Cell membrane</location>
        <topology evidence="1">Multi-pass membrane protein</topology>
    </subcellularLocation>
</comment>
<evidence type="ECO:0000256" key="5">
    <source>
        <dbReference type="ARBA" id="ARBA00023136"/>
    </source>
</evidence>
<feature type="transmembrane region" description="Helical" evidence="7">
    <location>
        <begin position="365"/>
        <end position="385"/>
    </location>
</feature>
<feature type="compositionally biased region" description="Polar residues" evidence="6">
    <location>
        <begin position="421"/>
        <end position="430"/>
    </location>
</feature>
<evidence type="ECO:0000256" key="2">
    <source>
        <dbReference type="ARBA" id="ARBA00022475"/>
    </source>
</evidence>
<organism evidence="8 9">
    <name type="scientific">Arthrobacter gandavensis</name>
    <dbReference type="NCBI Taxonomy" id="169960"/>
    <lineage>
        <taxon>Bacteria</taxon>
        <taxon>Bacillati</taxon>
        <taxon>Actinomycetota</taxon>
        <taxon>Actinomycetes</taxon>
        <taxon>Micrococcales</taxon>
        <taxon>Micrococcaceae</taxon>
        <taxon>Arthrobacter</taxon>
    </lineage>
</organism>
<accession>A0ABP5AW63</accession>
<feature type="transmembrane region" description="Helical" evidence="7">
    <location>
        <begin position="327"/>
        <end position="344"/>
    </location>
</feature>
<keyword evidence="2" id="KW-1003">Cell membrane</keyword>
<reference evidence="9" key="1">
    <citation type="journal article" date="2019" name="Int. J. Syst. Evol. Microbiol.">
        <title>The Global Catalogue of Microorganisms (GCM) 10K type strain sequencing project: providing services to taxonomists for standard genome sequencing and annotation.</title>
        <authorList>
            <consortium name="The Broad Institute Genomics Platform"/>
            <consortium name="The Broad Institute Genome Sequencing Center for Infectious Disease"/>
            <person name="Wu L."/>
            <person name="Ma J."/>
        </authorList>
    </citation>
    <scope>NUCLEOTIDE SEQUENCE [LARGE SCALE GENOMIC DNA]</scope>
    <source>
        <strain evidence="9">JCM 13316</strain>
    </source>
</reference>
<evidence type="ECO:0000256" key="1">
    <source>
        <dbReference type="ARBA" id="ARBA00004651"/>
    </source>
</evidence>
<feature type="transmembrane region" description="Helical" evidence="7">
    <location>
        <begin position="237"/>
        <end position="258"/>
    </location>
</feature>
<keyword evidence="3 7" id="KW-0812">Transmembrane</keyword>
<sequence>MTALALRGVRRGLAGPGKRVGWGLADQGLSSLTNFLVGIVIAKNVGLEDFGAYALTFSAYCLVLGVGRAVASEPFAVRYSAVKSEQSQAAAAAAAGTALLLGAAGSVFALAACALLPEEYRGLAAALAIILPGVILQDAWRLLFFARGEGRAAFANDLVWAVLLVPAFAVDFLDGDVSAASLFLAWGCAGAVAAVFGAIQFGALPSAAASRDWLKDNKALWPRYVCEGLAINGSQQIYMFVLAGITGLASVGALRLVLVVLGPVNVLVQGIGAVAVPEAARALTVGRAKLRRTAAVFSVLVATGAAAWGLVVFILPEQWIAAVAGPGWSAATALALPLVLVQVLNGARTGPIAALRAMGEARRSMWTRIAVSLLNILLAVGGALAAGITGAAWGLALAAFLNLCLWLLQYKLAGASTGESARMVSNNRTSPAHRARESSTSTRGRGNNE</sequence>
<keyword evidence="9" id="KW-1185">Reference proteome</keyword>
<gene>
    <name evidence="8" type="ORF">GCM10009688_28350</name>
</gene>
<dbReference type="InterPro" id="IPR050833">
    <property type="entry name" value="Poly_Biosynth_Transport"/>
</dbReference>
<protein>
    <recommendedName>
        <fullName evidence="10">Membrane protein involved in the export of O-antigen and teichoic acid</fullName>
    </recommendedName>
</protein>
<evidence type="ECO:0008006" key="10">
    <source>
        <dbReference type="Google" id="ProtNLM"/>
    </source>
</evidence>
<keyword evidence="4 7" id="KW-1133">Transmembrane helix</keyword>
<name>A0ABP5AW63_9MICC</name>
<comment type="caution">
    <text evidence="8">The sequence shown here is derived from an EMBL/GenBank/DDBJ whole genome shotgun (WGS) entry which is preliminary data.</text>
</comment>
<evidence type="ECO:0000313" key="9">
    <source>
        <dbReference type="Proteomes" id="UP001500784"/>
    </source>
</evidence>
<dbReference type="PANTHER" id="PTHR30250">
    <property type="entry name" value="PST FAMILY PREDICTED COLANIC ACID TRANSPORTER"/>
    <property type="match status" value="1"/>
</dbReference>
<feature type="transmembrane region" description="Helical" evidence="7">
    <location>
        <begin position="50"/>
        <end position="71"/>
    </location>
</feature>
<evidence type="ECO:0000256" key="3">
    <source>
        <dbReference type="ARBA" id="ARBA00022692"/>
    </source>
</evidence>
<dbReference type="EMBL" id="BAAALV010000007">
    <property type="protein sequence ID" value="GAA1921669.1"/>
    <property type="molecule type" value="Genomic_DNA"/>
</dbReference>
<evidence type="ECO:0000313" key="8">
    <source>
        <dbReference type="EMBL" id="GAA1921669.1"/>
    </source>
</evidence>
<keyword evidence="5 7" id="KW-0472">Membrane</keyword>
<feature type="region of interest" description="Disordered" evidence="6">
    <location>
        <begin position="421"/>
        <end position="449"/>
    </location>
</feature>
<feature type="transmembrane region" description="Helical" evidence="7">
    <location>
        <begin position="295"/>
        <end position="315"/>
    </location>
</feature>
<evidence type="ECO:0000256" key="6">
    <source>
        <dbReference type="SAM" id="MobiDB-lite"/>
    </source>
</evidence>
<dbReference type="CDD" id="cd13126">
    <property type="entry name" value="MATE_like_11"/>
    <property type="match status" value="1"/>
</dbReference>
<evidence type="ECO:0000256" key="4">
    <source>
        <dbReference type="ARBA" id="ARBA00022989"/>
    </source>
</evidence>
<dbReference type="Proteomes" id="UP001500784">
    <property type="component" value="Unassembled WGS sequence"/>
</dbReference>
<feature type="transmembrane region" description="Helical" evidence="7">
    <location>
        <begin position="92"/>
        <end position="117"/>
    </location>
</feature>
<dbReference type="PANTHER" id="PTHR30250:SF26">
    <property type="entry name" value="PSMA PROTEIN"/>
    <property type="match status" value="1"/>
</dbReference>
<dbReference type="RefSeq" id="WP_152228664.1">
    <property type="nucleotide sequence ID" value="NZ_BAAALV010000007.1"/>
</dbReference>